<sequence length="129" mass="13671">MLVIITSGVSIANATERTEGDQEQNKALRVDSELEKMWVVVLISWIIVHVRDIYLTMGPRAGGIPSSGEEEGGGGGLSVGHTMGLDALLWGLRVPEDCSTPALSLFISHAPVMGGLLSRLTTGTRMILG</sequence>
<dbReference type="EMBL" id="LSYS01009367">
    <property type="protein sequence ID" value="OPJ66552.1"/>
    <property type="molecule type" value="Genomic_DNA"/>
</dbReference>
<reference evidence="1 2" key="1">
    <citation type="submission" date="2016-02" db="EMBL/GenBank/DDBJ databases">
        <title>Band-tailed pigeon sequencing and assembly.</title>
        <authorList>
            <person name="Soares A.E."/>
            <person name="Novak B.J."/>
            <person name="Rice E.S."/>
            <person name="O'Connell B."/>
            <person name="Chang D."/>
            <person name="Weber S."/>
            <person name="Shapiro B."/>
        </authorList>
    </citation>
    <scope>NUCLEOTIDE SEQUENCE [LARGE SCALE GENOMIC DNA]</scope>
    <source>
        <strain evidence="1">BTP2013</strain>
        <tissue evidence="1">Blood</tissue>
    </source>
</reference>
<dbReference type="OrthoDB" id="9050139at2759"/>
<proteinExistence type="predicted"/>
<organism evidence="1 2">
    <name type="scientific">Patagioenas fasciata monilis</name>
    <dbReference type="NCBI Taxonomy" id="372326"/>
    <lineage>
        <taxon>Eukaryota</taxon>
        <taxon>Metazoa</taxon>
        <taxon>Chordata</taxon>
        <taxon>Craniata</taxon>
        <taxon>Vertebrata</taxon>
        <taxon>Euteleostomi</taxon>
        <taxon>Archelosauria</taxon>
        <taxon>Archosauria</taxon>
        <taxon>Dinosauria</taxon>
        <taxon>Saurischia</taxon>
        <taxon>Theropoda</taxon>
        <taxon>Coelurosauria</taxon>
        <taxon>Aves</taxon>
        <taxon>Neognathae</taxon>
        <taxon>Neoaves</taxon>
        <taxon>Columbimorphae</taxon>
        <taxon>Columbiformes</taxon>
        <taxon>Columbidae</taxon>
        <taxon>Patagioenas</taxon>
    </lineage>
</organism>
<name>A0A1V4J2T3_PATFA</name>
<evidence type="ECO:0000313" key="1">
    <source>
        <dbReference type="EMBL" id="OPJ66552.1"/>
    </source>
</evidence>
<keyword evidence="2" id="KW-1185">Reference proteome</keyword>
<protein>
    <submittedName>
        <fullName evidence="1">Uncharacterized protein</fullName>
    </submittedName>
</protein>
<evidence type="ECO:0000313" key="2">
    <source>
        <dbReference type="Proteomes" id="UP000190648"/>
    </source>
</evidence>
<comment type="caution">
    <text evidence="1">The sequence shown here is derived from an EMBL/GenBank/DDBJ whole genome shotgun (WGS) entry which is preliminary data.</text>
</comment>
<accession>A0A1V4J2T3</accession>
<dbReference type="Proteomes" id="UP000190648">
    <property type="component" value="Unassembled WGS sequence"/>
</dbReference>
<dbReference type="AlphaFoldDB" id="A0A1V4J2T3"/>
<gene>
    <name evidence="1" type="ORF">AV530_016591</name>
</gene>